<comment type="caution">
    <text evidence="2">The sequence shown here is derived from an EMBL/GenBank/DDBJ whole genome shotgun (WGS) entry which is preliminary data.</text>
</comment>
<dbReference type="EMBL" id="JAUKUA010000005">
    <property type="protein sequence ID" value="KAK0712032.1"/>
    <property type="molecule type" value="Genomic_DNA"/>
</dbReference>
<dbReference type="SUPFAM" id="SSF74853">
    <property type="entry name" value="Lamin A/C globular tail domain"/>
    <property type="match status" value="1"/>
</dbReference>
<gene>
    <name evidence="2" type="ORF">B0H67DRAFT_586847</name>
</gene>
<proteinExistence type="predicted"/>
<organism evidence="2 3">
    <name type="scientific">Lasiosphaeris hirsuta</name>
    <dbReference type="NCBI Taxonomy" id="260670"/>
    <lineage>
        <taxon>Eukaryota</taxon>
        <taxon>Fungi</taxon>
        <taxon>Dikarya</taxon>
        <taxon>Ascomycota</taxon>
        <taxon>Pezizomycotina</taxon>
        <taxon>Sordariomycetes</taxon>
        <taxon>Sordariomycetidae</taxon>
        <taxon>Sordariales</taxon>
        <taxon>Lasiosphaeriaceae</taxon>
        <taxon>Lasiosphaeris</taxon>
    </lineage>
</organism>
<evidence type="ECO:0000313" key="2">
    <source>
        <dbReference type="EMBL" id="KAK0712032.1"/>
    </source>
</evidence>
<evidence type="ECO:0000259" key="1">
    <source>
        <dbReference type="PROSITE" id="PS51841"/>
    </source>
</evidence>
<feature type="domain" description="LTD" evidence="1">
    <location>
        <begin position="227"/>
        <end position="347"/>
    </location>
</feature>
<dbReference type="Proteomes" id="UP001172102">
    <property type="component" value="Unassembled WGS sequence"/>
</dbReference>
<dbReference type="InterPro" id="IPR001322">
    <property type="entry name" value="Lamin_tail_dom"/>
</dbReference>
<protein>
    <recommendedName>
        <fullName evidence="1">LTD domain-containing protein</fullName>
    </recommendedName>
</protein>
<sequence length="347" mass="37511">MPVNDYGVWKARPVSFTYEGRDKDPKSPHLSLIFTDNENGRGRAAINIKSGDQNESRLTFWSTPKINHPITTDLAKLDYGFKPLGGTAEQAPGGLALDFIRGNLFQRTEGRILPHDVDGPDNDILDQLKPTITAAIAQKATIYLFGSAFNNGKGIHNVHMNQGNPQRFARDNGVYQDGALLIQFADHWAALFIGFASQAVHTDDETGQPVPRTGYLTWANFLSPEVPPPTREEDELADSPVAIVQALVNTPGPDGHPSTAPETVTLANRTAKEVDLSGWRIRNKTGQHETLSEGLSIAAEASLMFEVPRAPLSNAGGTITLLNGEGLKVYGVSYSKEQAAGGTVSWG</sequence>
<dbReference type="InterPro" id="IPR036415">
    <property type="entry name" value="Lamin_tail_dom_sf"/>
</dbReference>
<keyword evidence="3" id="KW-1185">Reference proteome</keyword>
<evidence type="ECO:0000313" key="3">
    <source>
        <dbReference type="Proteomes" id="UP001172102"/>
    </source>
</evidence>
<dbReference type="Gene3D" id="2.60.40.1260">
    <property type="entry name" value="Lamin Tail domain"/>
    <property type="match status" value="1"/>
</dbReference>
<dbReference type="AlphaFoldDB" id="A0AA40AA07"/>
<dbReference type="PROSITE" id="PS51841">
    <property type="entry name" value="LTD"/>
    <property type="match status" value="1"/>
</dbReference>
<reference evidence="2" key="1">
    <citation type="submission" date="2023-06" db="EMBL/GenBank/DDBJ databases">
        <title>Genome-scale phylogeny and comparative genomics of the fungal order Sordariales.</title>
        <authorList>
            <consortium name="Lawrence Berkeley National Laboratory"/>
            <person name="Hensen N."/>
            <person name="Bonometti L."/>
            <person name="Westerberg I."/>
            <person name="Brannstrom I.O."/>
            <person name="Guillou S."/>
            <person name="Cros-Aarteil S."/>
            <person name="Calhoun S."/>
            <person name="Haridas S."/>
            <person name="Kuo A."/>
            <person name="Mondo S."/>
            <person name="Pangilinan J."/>
            <person name="Riley R."/>
            <person name="Labutti K."/>
            <person name="Andreopoulos B."/>
            <person name="Lipzen A."/>
            <person name="Chen C."/>
            <person name="Yanf M."/>
            <person name="Daum C."/>
            <person name="Ng V."/>
            <person name="Clum A."/>
            <person name="Steindorff A."/>
            <person name="Ohm R."/>
            <person name="Martin F."/>
            <person name="Silar P."/>
            <person name="Natvig D."/>
            <person name="Lalanne C."/>
            <person name="Gautier V."/>
            <person name="Ament-Velasquez S.L."/>
            <person name="Kruys A."/>
            <person name="Hutchinson M.I."/>
            <person name="Powell A.J."/>
            <person name="Barry K."/>
            <person name="Miller A.N."/>
            <person name="Grigoriev I.V."/>
            <person name="Debuchy R."/>
            <person name="Gladieux P."/>
            <person name="Thoren M.H."/>
            <person name="Johannesson H."/>
        </authorList>
    </citation>
    <scope>NUCLEOTIDE SEQUENCE</scope>
    <source>
        <strain evidence="2">SMH4607-1</strain>
    </source>
</reference>
<name>A0AA40AA07_9PEZI</name>
<dbReference type="Pfam" id="PF10042">
    <property type="entry name" value="DUF2278"/>
    <property type="match status" value="1"/>
</dbReference>
<accession>A0AA40AA07</accession>
<dbReference type="InterPro" id="IPR019268">
    <property type="entry name" value="DUF2278"/>
</dbReference>